<feature type="region of interest" description="Disordered" evidence="1">
    <location>
        <begin position="1"/>
        <end position="32"/>
    </location>
</feature>
<proteinExistence type="predicted"/>
<name>A0A5K7XHU0_9BACT</name>
<organism evidence="2 3">
    <name type="scientific">Lacipirellula parvula</name>
    <dbReference type="NCBI Taxonomy" id="2650471"/>
    <lineage>
        <taxon>Bacteria</taxon>
        <taxon>Pseudomonadati</taxon>
        <taxon>Planctomycetota</taxon>
        <taxon>Planctomycetia</taxon>
        <taxon>Pirellulales</taxon>
        <taxon>Lacipirellulaceae</taxon>
        <taxon>Lacipirellula</taxon>
    </lineage>
</organism>
<protein>
    <submittedName>
        <fullName evidence="2">Uncharacterized protein</fullName>
    </submittedName>
</protein>
<gene>
    <name evidence="2" type="ORF">PLANPX_3375</name>
</gene>
<sequence>MGGVSDADSAQHRSASRWLEAASGSETPPTKCRGIAETANVVLSLLPSGVP</sequence>
<evidence type="ECO:0000313" key="2">
    <source>
        <dbReference type="EMBL" id="BBO33763.1"/>
    </source>
</evidence>
<keyword evidence="3" id="KW-1185">Reference proteome</keyword>
<dbReference type="EMBL" id="AP021861">
    <property type="protein sequence ID" value="BBO33763.1"/>
    <property type="molecule type" value="Genomic_DNA"/>
</dbReference>
<reference evidence="3" key="1">
    <citation type="submission" date="2019-10" db="EMBL/GenBank/DDBJ databases">
        <title>Lacipirellula parvula gen. nov., sp. nov., representing a lineage of planctomycetes widespread in freshwater anoxic habitats, and description of the family Lacipirellulaceae.</title>
        <authorList>
            <person name="Dedysh S.N."/>
            <person name="Kulichevskaya I.S."/>
            <person name="Beletsky A.V."/>
            <person name="Rakitin A.L."/>
            <person name="Mardanov A.V."/>
            <person name="Ivanova A.A."/>
            <person name="Saltykova V.X."/>
            <person name="Rijpstra W.I.C."/>
            <person name="Sinninghe Damste J.S."/>
            <person name="Ravin N.V."/>
        </authorList>
    </citation>
    <scope>NUCLEOTIDE SEQUENCE [LARGE SCALE GENOMIC DNA]</scope>
    <source>
        <strain evidence="3">PX69</strain>
    </source>
</reference>
<dbReference type="KEGG" id="lpav:PLANPX_3375"/>
<accession>A0A5K7XHU0</accession>
<dbReference type="AlphaFoldDB" id="A0A5K7XHU0"/>
<evidence type="ECO:0000313" key="3">
    <source>
        <dbReference type="Proteomes" id="UP000326837"/>
    </source>
</evidence>
<evidence type="ECO:0000256" key="1">
    <source>
        <dbReference type="SAM" id="MobiDB-lite"/>
    </source>
</evidence>
<dbReference type="Proteomes" id="UP000326837">
    <property type="component" value="Chromosome"/>
</dbReference>